<evidence type="ECO:0000313" key="2">
    <source>
        <dbReference type="EMBL" id="GIY12846.1"/>
    </source>
</evidence>
<keyword evidence="3" id="KW-1185">Reference proteome</keyword>
<evidence type="ECO:0000313" key="3">
    <source>
        <dbReference type="Proteomes" id="UP001054837"/>
    </source>
</evidence>
<dbReference type="Proteomes" id="UP001054837">
    <property type="component" value="Unassembled WGS sequence"/>
</dbReference>
<proteinExistence type="predicted"/>
<protein>
    <submittedName>
        <fullName evidence="2">Uncharacterized protein</fullName>
    </submittedName>
</protein>
<accession>A0AAV4QX13</accession>
<gene>
    <name evidence="2" type="ORF">CDAR_384261</name>
</gene>
<sequence>MFSAFKTMKSHHGLPLGSNGADNAISEKTTCESIISPKGRYGRHVLVTSSFDVSVPFLLRRMYMVKSFPPLKHRTESAADGKIRATFSLGRNQTASLSARDTTFWKRANDDLDPKVAPGLQKLSAFIRYRQWRALSRVYQTASGSQVLDPLDQIFGYLMTPGVQQNRFLATNGRDNAPEERSKHWSLKTYLRP</sequence>
<reference evidence="2 3" key="1">
    <citation type="submission" date="2021-06" db="EMBL/GenBank/DDBJ databases">
        <title>Caerostris darwini draft genome.</title>
        <authorList>
            <person name="Kono N."/>
            <person name="Arakawa K."/>
        </authorList>
    </citation>
    <scope>NUCLEOTIDE SEQUENCE [LARGE SCALE GENOMIC DNA]</scope>
</reference>
<dbReference type="AlphaFoldDB" id="A0AAV4QX13"/>
<evidence type="ECO:0000256" key="1">
    <source>
        <dbReference type="SAM" id="MobiDB-lite"/>
    </source>
</evidence>
<feature type="region of interest" description="Disordered" evidence="1">
    <location>
        <begin position="1"/>
        <end position="20"/>
    </location>
</feature>
<comment type="caution">
    <text evidence="2">The sequence shown here is derived from an EMBL/GenBank/DDBJ whole genome shotgun (WGS) entry which is preliminary data.</text>
</comment>
<organism evidence="2 3">
    <name type="scientific">Caerostris darwini</name>
    <dbReference type="NCBI Taxonomy" id="1538125"/>
    <lineage>
        <taxon>Eukaryota</taxon>
        <taxon>Metazoa</taxon>
        <taxon>Ecdysozoa</taxon>
        <taxon>Arthropoda</taxon>
        <taxon>Chelicerata</taxon>
        <taxon>Arachnida</taxon>
        <taxon>Araneae</taxon>
        <taxon>Araneomorphae</taxon>
        <taxon>Entelegynae</taxon>
        <taxon>Araneoidea</taxon>
        <taxon>Araneidae</taxon>
        <taxon>Caerostris</taxon>
    </lineage>
</organism>
<dbReference type="EMBL" id="BPLQ01005135">
    <property type="protein sequence ID" value="GIY12846.1"/>
    <property type="molecule type" value="Genomic_DNA"/>
</dbReference>
<name>A0AAV4QX13_9ARAC</name>